<comment type="pathway">
    <text evidence="1 11">One-carbon metabolism; tetrahydrofolate interconversion.</text>
</comment>
<dbReference type="PROSITE" id="PS00767">
    <property type="entry name" value="THF_DHG_CYH_2"/>
    <property type="match status" value="1"/>
</dbReference>
<dbReference type="Pfam" id="PF02882">
    <property type="entry name" value="THF_DHG_CYH_C"/>
    <property type="match status" value="1"/>
</dbReference>
<comment type="similarity">
    <text evidence="11">Belongs to the tetrahydrofolate dehydrogenase/cyclohydrolase family.</text>
</comment>
<dbReference type="PRINTS" id="PR00085">
    <property type="entry name" value="THFDHDRGNASE"/>
</dbReference>
<dbReference type="SUPFAM" id="SSF51735">
    <property type="entry name" value="NAD(P)-binding Rossmann-fold domains"/>
    <property type="match status" value="1"/>
</dbReference>
<dbReference type="EMBL" id="BAABVV010000037">
    <property type="protein sequence ID" value="GAA6114714.1"/>
    <property type="molecule type" value="Genomic_DNA"/>
</dbReference>
<evidence type="ECO:0000256" key="3">
    <source>
        <dbReference type="ARBA" id="ARBA00022605"/>
    </source>
</evidence>
<dbReference type="Proteomes" id="UP001438112">
    <property type="component" value="Unassembled WGS sequence"/>
</dbReference>
<evidence type="ECO:0000313" key="15">
    <source>
        <dbReference type="Proteomes" id="UP001438112"/>
    </source>
</evidence>
<feature type="domain" description="Tetrahydrofolate dehydrogenase/cyclohydrolase NAD(P)-binding" evidence="13">
    <location>
        <begin position="140"/>
        <end position="281"/>
    </location>
</feature>
<evidence type="ECO:0000256" key="11">
    <source>
        <dbReference type="HAMAP-Rule" id="MF_01576"/>
    </source>
</evidence>
<feature type="binding site" evidence="11">
    <location>
        <begin position="166"/>
        <end position="168"/>
    </location>
    <ligand>
        <name>NADP(+)</name>
        <dbReference type="ChEBI" id="CHEBI:58349"/>
    </ligand>
</feature>
<evidence type="ECO:0000259" key="13">
    <source>
        <dbReference type="Pfam" id="PF02882"/>
    </source>
</evidence>
<dbReference type="RefSeq" id="WP_053950047.1">
    <property type="nucleotide sequence ID" value="NZ_BAABVV010000037.1"/>
</dbReference>
<evidence type="ECO:0000313" key="14">
    <source>
        <dbReference type="EMBL" id="GAA6114714.1"/>
    </source>
</evidence>
<dbReference type="EC" id="3.5.4.9" evidence="11"/>
<dbReference type="PANTHER" id="PTHR48099:SF5">
    <property type="entry name" value="C-1-TETRAHYDROFOLATE SYNTHASE, CYTOPLASMIC"/>
    <property type="match status" value="1"/>
</dbReference>
<dbReference type="InterPro" id="IPR020631">
    <property type="entry name" value="THF_DH/CycHdrlase_NAD-bd_dom"/>
</dbReference>
<sequence length="286" mass="31435">MDNIIDGKALAKKVNQETASMVEELHSKEIDPCLAVILVGDDQASHRYVRSKHKKAQQLGIKSIVKELPKETTEKELLNILDEYNNSEEIDAILIQSPLPKHINEKFVMSQINPNKDVDGFQVINSGKLFLNDQSNYPVACTPKGVMTMFDEYNIELKGKKAVVIGRSIIVGRPMAALLINAGAEVTVLNHYVDNMKEYTCDADIVVSATGKLHTLTADDVKEGVVVIDVGQNVDENNKLVGDVDYDSIKEKASYITPVPGGVGPMTIATLMRQTVELAKWSDING</sequence>
<feature type="domain" description="Tetrahydrofolate dehydrogenase/cyclohydrolase catalytic" evidence="12">
    <location>
        <begin position="5"/>
        <end position="119"/>
    </location>
</feature>
<keyword evidence="3 11" id="KW-0028">Amino-acid biosynthesis</keyword>
<dbReference type="HAMAP" id="MF_01576">
    <property type="entry name" value="THF_DHG_CYH"/>
    <property type="match status" value="1"/>
</dbReference>
<dbReference type="InterPro" id="IPR020867">
    <property type="entry name" value="THF_DH/CycHdrlase_CS"/>
</dbReference>
<dbReference type="Gene3D" id="3.40.50.10860">
    <property type="entry name" value="Leucine Dehydrogenase, chain A, domain 1"/>
    <property type="match status" value="1"/>
</dbReference>
<keyword evidence="4 11" id="KW-0658">Purine biosynthesis</keyword>
<evidence type="ECO:0000256" key="5">
    <source>
        <dbReference type="ARBA" id="ARBA00022801"/>
    </source>
</evidence>
<dbReference type="Pfam" id="PF00763">
    <property type="entry name" value="THF_DHG_CYH"/>
    <property type="match status" value="1"/>
</dbReference>
<evidence type="ECO:0000256" key="8">
    <source>
        <dbReference type="ARBA" id="ARBA00023102"/>
    </source>
</evidence>
<organism evidence="14 15">
    <name type="scientific">Apilactobacillus apinorum</name>
    <dbReference type="NCBI Taxonomy" id="1218495"/>
    <lineage>
        <taxon>Bacteria</taxon>
        <taxon>Bacillati</taxon>
        <taxon>Bacillota</taxon>
        <taxon>Bacilli</taxon>
        <taxon>Lactobacillales</taxon>
        <taxon>Lactobacillaceae</taxon>
        <taxon>Apilactobacillus</taxon>
    </lineage>
</organism>
<proteinExistence type="inferred from homology"/>
<name>A0ABP9ZIT1_9LACO</name>
<dbReference type="InterPro" id="IPR000672">
    <property type="entry name" value="THF_DH/CycHdrlase"/>
</dbReference>
<comment type="subunit">
    <text evidence="11">Homodimer.</text>
</comment>
<comment type="catalytic activity">
    <reaction evidence="11">
        <text>(6R)-5,10-methenyltetrahydrofolate + H2O = (6R)-10-formyltetrahydrofolate + H(+)</text>
        <dbReference type="Rhea" id="RHEA:23700"/>
        <dbReference type="ChEBI" id="CHEBI:15377"/>
        <dbReference type="ChEBI" id="CHEBI:15378"/>
        <dbReference type="ChEBI" id="CHEBI:57455"/>
        <dbReference type="ChEBI" id="CHEBI:195366"/>
        <dbReference type="EC" id="3.5.4.9"/>
    </reaction>
</comment>
<protein>
    <recommendedName>
        <fullName evidence="11">Bifunctional protein FolD</fullName>
    </recommendedName>
    <domain>
        <recommendedName>
            <fullName evidence="11">Methylenetetrahydrofolate dehydrogenase</fullName>
            <ecNumber evidence="11">1.5.1.5</ecNumber>
        </recommendedName>
    </domain>
    <domain>
        <recommendedName>
            <fullName evidence="11">Methenyltetrahydrofolate cyclohydrolase</fullName>
            <ecNumber evidence="11">3.5.4.9</ecNumber>
        </recommendedName>
    </domain>
</protein>
<keyword evidence="7 11" id="KW-0560">Oxidoreductase</keyword>
<comment type="caution">
    <text evidence="11">Lacks conserved residue(s) required for the propagation of feature annotation.</text>
</comment>
<keyword evidence="5 11" id="KW-0378">Hydrolase</keyword>
<comment type="function">
    <text evidence="11">Catalyzes the oxidation of 5,10-methylenetetrahydrofolate to 5,10-methenyltetrahydrofolate and then the hydrolysis of 5,10-methenyltetrahydrofolate to 10-formyltetrahydrofolate.</text>
</comment>
<keyword evidence="10 11" id="KW-0511">Multifunctional enzyme</keyword>
<evidence type="ECO:0000256" key="4">
    <source>
        <dbReference type="ARBA" id="ARBA00022755"/>
    </source>
</evidence>
<dbReference type="InterPro" id="IPR036291">
    <property type="entry name" value="NAD(P)-bd_dom_sf"/>
</dbReference>
<keyword evidence="9 11" id="KW-0486">Methionine biosynthesis</keyword>
<comment type="catalytic activity">
    <reaction evidence="11">
        <text>(6R)-5,10-methylene-5,6,7,8-tetrahydrofolate + NADP(+) = (6R)-5,10-methenyltetrahydrofolate + NADPH</text>
        <dbReference type="Rhea" id="RHEA:22812"/>
        <dbReference type="ChEBI" id="CHEBI:15636"/>
        <dbReference type="ChEBI" id="CHEBI:57455"/>
        <dbReference type="ChEBI" id="CHEBI:57783"/>
        <dbReference type="ChEBI" id="CHEBI:58349"/>
        <dbReference type="EC" id="1.5.1.5"/>
    </reaction>
</comment>
<evidence type="ECO:0000256" key="7">
    <source>
        <dbReference type="ARBA" id="ARBA00023002"/>
    </source>
</evidence>
<dbReference type="EC" id="1.5.1.5" evidence="11"/>
<dbReference type="Gene3D" id="3.40.50.720">
    <property type="entry name" value="NAD(P)-binding Rossmann-like Domain"/>
    <property type="match status" value="1"/>
</dbReference>
<accession>A0ABP9ZIT1</accession>
<evidence type="ECO:0000256" key="2">
    <source>
        <dbReference type="ARBA" id="ARBA00022563"/>
    </source>
</evidence>
<dbReference type="InterPro" id="IPR020630">
    <property type="entry name" value="THF_DH/CycHdrlase_cat_dom"/>
</dbReference>
<gene>
    <name evidence="11" type="primary">folD</name>
    <name evidence="14" type="ORF">AP20H10_10770</name>
</gene>
<reference evidence="14 15" key="1">
    <citation type="submission" date="2024-03" db="EMBL/GenBank/DDBJ databases">
        <title>Inconsistent identification of Apilactobacillus kunkeei-related strains obtained by well-developed overall genome related indices.</title>
        <authorList>
            <person name="Maeno S."/>
            <person name="Endo A."/>
        </authorList>
    </citation>
    <scope>NUCLEOTIDE SEQUENCE [LARGE SCALE GENOMIC DNA]</scope>
    <source>
        <strain evidence="14 15">20H-10</strain>
    </source>
</reference>
<dbReference type="InterPro" id="IPR046346">
    <property type="entry name" value="Aminoacid_DH-like_N_sf"/>
</dbReference>
<keyword evidence="8 11" id="KW-0368">Histidine biosynthesis</keyword>
<evidence type="ECO:0000256" key="1">
    <source>
        <dbReference type="ARBA" id="ARBA00004777"/>
    </source>
</evidence>
<evidence type="ECO:0000256" key="10">
    <source>
        <dbReference type="ARBA" id="ARBA00023268"/>
    </source>
</evidence>
<evidence type="ECO:0000259" key="12">
    <source>
        <dbReference type="Pfam" id="PF00763"/>
    </source>
</evidence>
<keyword evidence="6 11" id="KW-0521">NADP</keyword>
<evidence type="ECO:0000256" key="6">
    <source>
        <dbReference type="ARBA" id="ARBA00022857"/>
    </source>
</evidence>
<keyword evidence="2 11" id="KW-0554">One-carbon metabolism</keyword>
<evidence type="ECO:0000256" key="9">
    <source>
        <dbReference type="ARBA" id="ARBA00023167"/>
    </source>
</evidence>
<comment type="caution">
    <text evidence="14">The sequence shown here is derived from an EMBL/GenBank/DDBJ whole genome shotgun (WGS) entry which is preliminary data.</text>
</comment>
<dbReference type="SUPFAM" id="SSF53223">
    <property type="entry name" value="Aminoacid dehydrogenase-like, N-terminal domain"/>
    <property type="match status" value="1"/>
</dbReference>
<keyword evidence="15" id="KW-1185">Reference proteome</keyword>
<dbReference type="CDD" id="cd01080">
    <property type="entry name" value="NAD_bind_m-THF_DH_Cyclohyd"/>
    <property type="match status" value="1"/>
</dbReference>
<dbReference type="PANTHER" id="PTHR48099">
    <property type="entry name" value="C-1-TETRAHYDROFOLATE SYNTHASE, CYTOPLASMIC-RELATED"/>
    <property type="match status" value="1"/>
</dbReference>